<name>A0A2U1MMA6_ARTAN</name>
<gene>
    <name evidence="1" type="ORF">CTI12_AA364650</name>
</gene>
<dbReference type="Gene3D" id="3.40.30.10">
    <property type="entry name" value="Glutaredoxin"/>
    <property type="match status" value="1"/>
</dbReference>
<keyword evidence="2" id="KW-1185">Reference proteome</keyword>
<dbReference type="STRING" id="35608.A0A2U1MMA6"/>
<organism evidence="1 2">
    <name type="scientific">Artemisia annua</name>
    <name type="common">Sweet wormwood</name>
    <dbReference type="NCBI Taxonomy" id="35608"/>
    <lineage>
        <taxon>Eukaryota</taxon>
        <taxon>Viridiplantae</taxon>
        <taxon>Streptophyta</taxon>
        <taxon>Embryophyta</taxon>
        <taxon>Tracheophyta</taxon>
        <taxon>Spermatophyta</taxon>
        <taxon>Magnoliopsida</taxon>
        <taxon>eudicotyledons</taxon>
        <taxon>Gunneridae</taxon>
        <taxon>Pentapetalae</taxon>
        <taxon>asterids</taxon>
        <taxon>campanulids</taxon>
        <taxon>Asterales</taxon>
        <taxon>Asteraceae</taxon>
        <taxon>Asteroideae</taxon>
        <taxon>Anthemideae</taxon>
        <taxon>Artemisiinae</taxon>
        <taxon>Artemisia</taxon>
    </lineage>
</organism>
<evidence type="ECO:0000313" key="2">
    <source>
        <dbReference type="Proteomes" id="UP000245207"/>
    </source>
</evidence>
<accession>A0A2U1MMA6</accession>
<dbReference type="EMBL" id="PKPP01004887">
    <property type="protein sequence ID" value="PWA62346.1"/>
    <property type="molecule type" value="Genomic_DNA"/>
</dbReference>
<evidence type="ECO:0000313" key="1">
    <source>
        <dbReference type="EMBL" id="PWA62346.1"/>
    </source>
</evidence>
<reference evidence="1 2" key="1">
    <citation type="journal article" date="2018" name="Mol. Plant">
        <title>The genome of Artemisia annua provides insight into the evolution of Asteraceae family and artemisinin biosynthesis.</title>
        <authorList>
            <person name="Shen Q."/>
            <person name="Zhang L."/>
            <person name="Liao Z."/>
            <person name="Wang S."/>
            <person name="Yan T."/>
            <person name="Shi P."/>
            <person name="Liu M."/>
            <person name="Fu X."/>
            <person name="Pan Q."/>
            <person name="Wang Y."/>
            <person name="Lv Z."/>
            <person name="Lu X."/>
            <person name="Zhang F."/>
            <person name="Jiang W."/>
            <person name="Ma Y."/>
            <person name="Chen M."/>
            <person name="Hao X."/>
            <person name="Li L."/>
            <person name="Tang Y."/>
            <person name="Lv G."/>
            <person name="Zhou Y."/>
            <person name="Sun X."/>
            <person name="Brodelius P.E."/>
            <person name="Rose J.K.C."/>
            <person name="Tang K."/>
        </authorList>
    </citation>
    <scope>NUCLEOTIDE SEQUENCE [LARGE SCALE GENOMIC DNA]</scope>
    <source>
        <strain evidence="2">cv. Huhao1</strain>
        <tissue evidence="1">Leaf</tissue>
    </source>
</reference>
<dbReference type="AlphaFoldDB" id="A0A2U1MMA6"/>
<protein>
    <submittedName>
        <fullName evidence="1">Uncharacterized protein</fullName>
    </submittedName>
</protein>
<dbReference type="Proteomes" id="UP000245207">
    <property type="component" value="Unassembled WGS sequence"/>
</dbReference>
<sequence length="163" mass="18423">MGQKPGTNEEIQETVCTRFKAEFPIFDKTRMKILNDITAKEDIVLKLDDSSPILKQVKRARFDKDEVYFPEDVEGELASAAVVVKVENRSRILIDLRQLASAESANPQGERSIRQGKQVIQYSAGKERYVLLATSKTIKQSKDAVRHLRHLNVMSKSGPQLPI</sequence>
<comment type="caution">
    <text evidence="1">The sequence shown here is derived from an EMBL/GenBank/DDBJ whole genome shotgun (WGS) entry which is preliminary data.</text>
</comment>
<dbReference type="OrthoDB" id="446890at2759"/>
<proteinExistence type="predicted"/>